<evidence type="ECO:0000313" key="3">
    <source>
        <dbReference type="Proteomes" id="UP000051576"/>
    </source>
</evidence>
<gene>
    <name evidence="2" type="ORF">FD21_GL002156</name>
</gene>
<dbReference type="AlphaFoldDB" id="A0A0R2BY12"/>
<evidence type="ECO:0000313" key="2">
    <source>
        <dbReference type="EMBL" id="KRM84152.1"/>
    </source>
</evidence>
<feature type="compositionally biased region" description="Polar residues" evidence="1">
    <location>
        <begin position="186"/>
        <end position="225"/>
    </location>
</feature>
<feature type="region of interest" description="Disordered" evidence="1">
    <location>
        <begin position="186"/>
        <end position="253"/>
    </location>
</feature>
<feature type="compositionally biased region" description="Polar residues" evidence="1">
    <location>
        <begin position="111"/>
        <end position="124"/>
    </location>
</feature>
<keyword evidence="3" id="KW-1185">Reference proteome</keyword>
<dbReference type="Proteomes" id="UP000051576">
    <property type="component" value="Unassembled WGS sequence"/>
</dbReference>
<name>A0A0R2BY12_9LACO</name>
<feature type="compositionally biased region" description="Low complexity" evidence="1">
    <location>
        <begin position="239"/>
        <end position="253"/>
    </location>
</feature>
<evidence type="ECO:0000256" key="1">
    <source>
        <dbReference type="SAM" id="MobiDB-lite"/>
    </source>
</evidence>
<proteinExistence type="predicted"/>
<feature type="region of interest" description="Disordered" evidence="1">
    <location>
        <begin position="105"/>
        <end position="163"/>
    </location>
</feature>
<dbReference type="eggNOG" id="ENOG5032IXT">
    <property type="taxonomic scope" value="Bacteria"/>
</dbReference>
<organism evidence="2 3">
    <name type="scientific">Liquorilactobacillus vini DSM 20605</name>
    <dbReference type="NCBI Taxonomy" id="1133569"/>
    <lineage>
        <taxon>Bacteria</taxon>
        <taxon>Bacillati</taxon>
        <taxon>Bacillota</taxon>
        <taxon>Bacilli</taxon>
        <taxon>Lactobacillales</taxon>
        <taxon>Lactobacillaceae</taxon>
        <taxon>Liquorilactobacillus</taxon>
    </lineage>
</organism>
<dbReference type="EMBL" id="AYYX01000092">
    <property type="protein sequence ID" value="KRM84152.1"/>
    <property type="molecule type" value="Genomic_DNA"/>
</dbReference>
<accession>A0A0R2BY12</accession>
<comment type="caution">
    <text evidence="2">The sequence shown here is derived from an EMBL/GenBank/DDBJ whole genome shotgun (WGS) entry which is preliminary data.</text>
</comment>
<dbReference type="PATRIC" id="fig|1133569.4.peg.2322"/>
<feature type="compositionally biased region" description="Low complexity" evidence="1">
    <location>
        <begin position="125"/>
        <end position="163"/>
    </location>
</feature>
<dbReference type="RefSeq" id="WP_010581343.1">
    <property type="nucleotide sequence ID" value="NZ_AHYZ01000183.1"/>
</dbReference>
<dbReference type="STRING" id="1133569.FD21_GL002156"/>
<sequence length="253" mass="27690">MEKDYQTYLAQKSQNQRVIKEYQAVISSGRHYFIQQIKQTLQQNTLADLKHASKRDLKAKLKKLQHAKTLLQRHQQVIFASTQRADDFQKQLTSLTKKYSNRLQKLDQKTDQTAAKSSTVQSTLTDSAANTAKAASSSDSHSLTTASSATSAKTSSTTTYYYGETSGSSYAGTNYAKGSRSYYHARSNSGTGNYSTETKAGTAVATDQSNEDSGSQAVASNNDQAATEKTDNQQESPATTDNNNQTDQSNDNN</sequence>
<protein>
    <submittedName>
        <fullName evidence="2">Uncharacterized protein</fullName>
    </submittedName>
</protein>
<reference evidence="2 3" key="1">
    <citation type="journal article" date="2015" name="Genome Announc.">
        <title>Expanding the biotechnology potential of lactobacilli through comparative genomics of 213 strains and associated genera.</title>
        <authorList>
            <person name="Sun Z."/>
            <person name="Harris H.M."/>
            <person name="McCann A."/>
            <person name="Guo C."/>
            <person name="Argimon S."/>
            <person name="Zhang W."/>
            <person name="Yang X."/>
            <person name="Jeffery I.B."/>
            <person name="Cooney J.C."/>
            <person name="Kagawa T.F."/>
            <person name="Liu W."/>
            <person name="Song Y."/>
            <person name="Salvetti E."/>
            <person name="Wrobel A."/>
            <person name="Rasinkangas P."/>
            <person name="Parkhill J."/>
            <person name="Rea M.C."/>
            <person name="O'Sullivan O."/>
            <person name="Ritari J."/>
            <person name="Douillard F.P."/>
            <person name="Paul Ross R."/>
            <person name="Yang R."/>
            <person name="Briner A.E."/>
            <person name="Felis G.E."/>
            <person name="de Vos W.M."/>
            <person name="Barrangou R."/>
            <person name="Klaenhammer T.R."/>
            <person name="Caufield P.W."/>
            <person name="Cui Y."/>
            <person name="Zhang H."/>
            <person name="O'Toole P.W."/>
        </authorList>
    </citation>
    <scope>NUCLEOTIDE SEQUENCE [LARGE SCALE GENOMIC DNA]</scope>
    <source>
        <strain evidence="2 3">DSM 20605</strain>
    </source>
</reference>